<evidence type="ECO:0000313" key="3">
    <source>
        <dbReference type="EMBL" id="MDC8755215.1"/>
    </source>
</evidence>
<gene>
    <name evidence="3" type="ORF">OIK40_11255</name>
</gene>
<organism evidence="3 4">
    <name type="scientific">Erythrobacter fulvus</name>
    <dbReference type="NCBI Taxonomy" id="2987523"/>
    <lineage>
        <taxon>Bacteria</taxon>
        <taxon>Pseudomonadati</taxon>
        <taxon>Pseudomonadota</taxon>
        <taxon>Alphaproteobacteria</taxon>
        <taxon>Sphingomonadales</taxon>
        <taxon>Erythrobacteraceae</taxon>
        <taxon>Erythrobacter/Porphyrobacter group</taxon>
        <taxon>Erythrobacter</taxon>
    </lineage>
</organism>
<dbReference type="InterPro" id="IPR006869">
    <property type="entry name" value="DUF547"/>
</dbReference>
<reference evidence="3 4" key="1">
    <citation type="submission" date="2022-10" db="EMBL/GenBank/DDBJ databases">
        <title>Erythrobacter sp. sf7 Genome sequencing.</title>
        <authorList>
            <person name="Park S."/>
        </authorList>
    </citation>
    <scope>NUCLEOTIDE SEQUENCE [LARGE SCALE GENOMIC DNA]</scope>
    <source>
        <strain evidence="4">sf7</strain>
    </source>
</reference>
<name>A0ABT5JSS7_9SPHN</name>
<dbReference type="EMBL" id="JAQQXQ010000008">
    <property type="protein sequence ID" value="MDC8755215.1"/>
    <property type="molecule type" value="Genomic_DNA"/>
</dbReference>
<evidence type="ECO:0000256" key="1">
    <source>
        <dbReference type="SAM" id="SignalP"/>
    </source>
</evidence>
<keyword evidence="1" id="KW-0732">Signal</keyword>
<comment type="caution">
    <text evidence="3">The sequence shown here is derived from an EMBL/GenBank/DDBJ whole genome shotgun (WGS) entry which is preliminary data.</text>
</comment>
<accession>A0ABT5JSS7</accession>
<dbReference type="Pfam" id="PF04784">
    <property type="entry name" value="DUF547"/>
    <property type="match status" value="1"/>
</dbReference>
<proteinExistence type="predicted"/>
<protein>
    <submittedName>
        <fullName evidence="3">DUF547 domain-containing protein</fullName>
    </submittedName>
</protein>
<evidence type="ECO:0000313" key="4">
    <source>
        <dbReference type="Proteomes" id="UP001216558"/>
    </source>
</evidence>
<feature type="domain" description="DUF547" evidence="2">
    <location>
        <begin position="151"/>
        <end position="261"/>
    </location>
</feature>
<feature type="signal peptide" evidence="1">
    <location>
        <begin position="1"/>
        <end position="21"/>
    </location>
</feature>
<sequence>MSQRILIALAASSALAAPAMASGMPEAQIRPDTEPALDYVPAIGEANQDQRSIEDRLALFTPTTDPIRHSIDYEIWDFALKHIVLQMGPPDHKWARRPDPVMGTRIKQGPQSGYRLEGSLVMFRFLDQPIIDSFTEYRQDLERVADTLDISALPRNEQLAFWLNLHNVAMLEQIAREWPVREPRDIMVGGEPLDEARFITLRGVPVSLRDIRENIVFRHWKDPKVIYGFWRGEIGGPELQRHAFTGANVGSLLDVAALDYVNSLRGTQKRGQTLAVSTLYTDVAPFYFRDFETDLRAHLAKYAEEDVTEFLGKTRIVKASLSETDIADLHGGARPPNYLFVGSLPGAMDDPLTGWSEKMGQAAFQVLQDRARKLQNMYRRGEPVGRVFFSNIDLPGDPPNKNAVE</sequence>
<evidence type="ECO:0000259" key="2">
    <source>
        <dbReference type="Pfam" id="PF04784"/>
    </source>
</evidence>
<feature type="chain" id="PRO_5045132586" evidence="1">
    <location>
        <begin position="22"/>
        <end position="405"/>
    </location>
</feature>
<dbReference type="RefSeq" id="WP_273678426.1">
    <property type="nucleotide sequence ID" value="NZ_JAQQXQ010000008.1"/>
</dbReference>
<keyword evidence="4" id="KW-1185">Reference proteome</keyword>
<dbReference type="Proteomes" id="UP001216558">
    <property type="component" value="Unassembled WGS sequence"/>
</dbReference>